<evidence type="ECO:0000256" key="1">
    <source>
        <dbReference type="SAM" id="Phobius"/>
    </source>
</evidence>
<feature type="transmembrane region" description="Helical" evidence="1">
    <location>
        <begin position="247"/>
        <end position="269"/>
    </location>
</feature>
<keyword evidence="3" id="KW-1185">Reference proteome</keyword>
<protein>
    <submittedName>
        <fullName evidence="2">Fimbrial assembly protein (PilN)</fullName>
    </submittedName>
</protein>
<dbReference type="InterPro" id="IPR007813">
    <property type="entry name" value="PilN"/>
</dbReference>
<dbReference type="Pfam" id="PF05137">
    <property type="entry name" value="PilN"/>
    <property type="match status" value="1"/>
</dbReference>
<proteinExistence type="predicted"/>
<accession>A0A1H6W8R9</accession>
<dbReference type="AlphaFoldDB" id="A0A1H6W8R9"/>
<dbReference type="STRING" id="84035.SAMN05660742_103119"/>
<dbReference type="Gene3D" id="3.30.1490.300">
    <property type="match status" value="1"/>
</dbReference>
<organism evidence="2 3">
    <name type="scientific">Propionispira arboris</name>
    <dbReference type="NCBI Taxonomy" id="84035"/>
    <lineage>
        <taxon>Bacteria</taxon>
        <taxon>Bacillati</taxon>
        <taxon>Bacillota</taxon>
        <taxon>Negativicutes</taxon>
        <taxon>Selenomonadales</taxon>
        <taxon>Selenomonadaceae</taxon>
        <taxon>Propionispira</taxon>
    </lineage>
</organism>
<dbReference type="PANTHER" id="PTHR40278:SF1">
    <property type="entry name" value="DNA UTILIZATION PROTEIN HOFN"/>
    <property type="match status" value="1"/>
</dbReference>
<dbReference type="InterPro" id="IPR052534">
    <property type="entry name" value="Extracell_DNA_Util/SecSys_Comp"/>
</dbReference>
<dbReference type="Gene3D" id="3.30.420.40">
    <property type="match status" value="1"/>
</dbReference>
<name>A0A1H6W8R9_9FIRM</name>
<evidence type="ECO:0000313" key="2">
    <source>
        <dbReference type="EMBL" id="SEJ08892.1"/>
    </source>
</evidence>
<sequence length="408" mass="46518">MHKNIKFWQEKIFVKTYEVVLGIVIGEHTIQIVKLDCRDKIPLLLRSIEIQIPQIYEEDSLALLYKALLQKTIDVEGLAKCAAVVAFSAKNIFSCLADFPVLEGAALREAIKWDVEKYIPFLEGEYHYDFQIVEKKEMKITVRIAAMDKVLLDTVATVFQVNSMPLLGVLEADALQGELIEATELGFVWQSHAAVEQNIAISSALDSQSILSQPDKILPAVETIFYKNIERQQINLLPFAQRADDFVLYRLFAGVLILLICCFSSWYAYTCVKIYNMEQQLTKNDAALQLLDESVSRRVKLTETKQEIDDKNSILINLSNQKISWYAMMVHLGNLVVDDVWLTEVYLSDKNELSLQGKSLDYQALASFVKKFEKDTLFSEAALINSKNMHDEAFNKDITVFEITAKFK</sequence>
<dbReference type="PANTHER" id="PTHR40278">
    <property type="entry name" value="DNA UTILIZATION PROTEIN HOFN"/>
    <property type="match status" value="1"/>
</dbReference>
<dbReference type="RefSeq" id="WP_177177473.1">
    <property type="nucleotide sequence ID" value="NZ_FNZK01000003.1"/>
</dbReference>
<keyword evidence="1" id="KW-0812">Transmembrane</keyword>
<evidence type="ECO:0000313" key="3">
    <source>
        <dbReference type="Proteomes" id="UP000199662"/>
    </source>
</evidence>
<reference evidence="2 3" key="1">
    <citation type="submission" date="2016-10" db="EMBL/GenBank/DDBJ databases">
        <authorList>
            <person name="de Groot N.N."/>
        </authorList>
    </citation>
    <scope>NUCLEOTIDE SEQUENCE [LARGE SCALE GENOMIC DNA]</scope>
    <source>
        <strain evidence="2 3">DSM 2179</strain>
    </source>
</reference>
<gene>
    <name evidence="2" type="ORF">SAMN05660742_103119</name>
</gene>
<keyword evidence="1" id="KW-1133">Transmembrane helix</keyword>
<dbReference type="EMBL" id="FNZK01000003">
    <property type="protein sequence ID" value="SEJ08892.1"/>
    <property type="molecule type" value="Genomic_DNA"/>
</dbReference>
<keyword evidence="1" id="KW-0472">Membrane</keyword>
<dbReference type="Proteomes" id="UP000199662">
    <property type="component" value="Unassembled WGS sequence"/>
</dbReference>